<evidence type="ECO:0000313" key="3">
    <source>
        <dbReference type="Proteomes" id="UP000499080"/>
    </source>
</evidence>
<protein>
    <submittedName>
        <fullName evidence="2">Uncharacterized protein</fullName>
    </submittedName>
</protein>
<feature type="compositionally biased region" description="Basic and acidic residues" evidence="1">
    <location>
        <begin position="49"/>
        <end position="64"/>
    </location>
</feature>
<sequence length="76" mass="8980">MRATLMRLAGSEEQNNSRLSVLAQHGQKRRAEETEEKYIADCQTWPNEAMREEPKKQKDKEKADCQPWYNRQENAV</sequence>
<dbReference type="AlphaFoldDB" id="A0A4Y2QU80"/>
<proteinExistence type="predicted"/>
<feature type="compositionally biased region" description="Basic and acidic residues" evidence="1">
    <location>
        <begin position="29"/>
        <end position="39"/>
    </location>
</feature>
<evidence type="ECO:0000313" key="2">
    <source>
        <dbReference type="EMBL" id="GBN66719.1"/>
    </source>
</evidence>
<accession>A0A4Y2QU80</accession>
<feature type="region of interest" description="Disordered" evidence="1">
    <location>
        <begin position="1"/>
        <end position="76"/>
    </location>
</feature>
<reference evidence="2 3" key="1">
    <citation type="journal article" date="2019" name="Sci. Rep.">
        <title>Orb-weaving spider Araneus ventricosus genome elucidates the spidroin gene catalogue.</title>
        <authorList>
            <person name="Kono N."/>
            <person name="Nakamura H."/>
            <person name="Ohtoshi R."/>
            <person name="Moran D.A.P."/>
            <person name="Shinohara A."/>
            <person name="Yoshida Y."/>
            <person name="Fujiwara M."/>
            <person name="Mori M."/>
            <person name="Tomita M."/>
            <person name="Arakawa K."/>
        </authorList>
    </citation>
    <scope>NUCLEOTIDE SEQUENCE [LARGE SCALE GENOMIC DNA]</scope>
</reference>
<evidence type="ECO:0000256" key="1">
    <source>
        <dbReference type="SAM" id="MobiDB-lite"/>
    </source>
</evidence>
<dbReference type="EMBL" id="BGPR01014794">
    <property type="protein sequence ID" value="GBN66719.1"/>
    <property type="molecule type" value="Genomic_DNA"/>
</dbReference>
<dbReference type="Proteomes" id="UP000499080">
    <property type="component" value="Unassembled WGS sequence"/>
</dbReference>
<comment type="caution">
    <text evidence="2">The sequence shown here is derived from an EMBL/GenBank/DDBJ whole genome shotgun (WGS) entry which is preliminary data.</text>
</comment>
<name>A0A4Y2QU80_ARAVE</name>
<organism evidence="2 3">
    <name type="scientific">Araneus ventricosus</name>
    <name type="common">Orbweaver spider</name>
    <name type="synonym">Epeira ventricosa</name>
    <dbReference type="NCBI Taxonomy" id="182803"/>
    <lineage>
        <taxon>Eukaryota</taxon>
        <taxon>Metazoa</taxon>
        <taxon>Ecdysozoa</taxon>
        <taxon>Arthropoda</taxon>
        <taxon>Chelicerata</taxon>
        <taxon>Arachnida</taxon>
        <taxon>Araneae</taxon>
        <taxon>Araneomorphae</taxon>
        <taxon>Entelegynae</taxon>
        <taxon>Araneoidea</taxon>
        <taxon>Araneidae</taxon>
        <taxon>Araneus</taxon>
    </lineage>
</organism>
<gene>
    <name evidence="2" type="ORF">AVEN_107124_1</name>
</gene>
<keyword evidence="3" id="KW-1185">Reference proteome</keyword>